<evidence type="ECO:0000313" key="3">
    <source>
        <dbReference type="Proteomes" id="UP000316093"/>
    </source>
</evidence>
<dbReference type="EMBL" id="CP041046">
    <property type="protein sequence ID" value="QDE41733.1"/>
    <property type="molecule type" value="Genomic_DNA"/>
</dbReference>
<dbReference type="GO" id="GO:0016788">
    <property type="term" value="F:hydrolase activity, acting on ester bonds"/>
    <property type="evidence" value="ECO:0007669"/>
    <property type="project" value="InterPro"/>
</dbReference>
<name>A0A4Y5ZC96_9GAMM</name>
<proteinExistence type="predicted"/>
<sequence>MAVAVILAAGPALGWGHRGHAVIDRTAVESLPADGPVFLRSYLGLIEDSSTLPDDWRDEATPFSKMEEDPNHGWFQEQFAFMHPIPRSRFEFILALDKEQKRLAAAHSPEAERTNVRWTGTLPYALVEVYGHLVNGFRTYRDRQAHHQDTAHIETACAMYVAWMGHYVGDGAQPLHVTIHHDGWQGPNPKDYTRDHTIHGRMESAFVDAIGLSDQDLLSKVPALNPIDGDVFDAVLAYLSTSGASVEKVYQIDKRGAWNEPNDPEARALIYQRTAAGAGMLRDLVYRAWRESALARVPHVPAATDPKNPAYNPETGSAPADRSPALAR</sequence>
<organism evidence="2 3">
    <name type="scientific">Luteibacter pinisoli</name>
    <dbReference type="NCBI Taxonomy" id="2589080"/>
    <lineage>
        <taxon>Bacteria</taxon>
        <taxon>Pseudomonadati</taxon>
        <taxon>Pseudomonadota</taxon>
        <taxon>Gammaproteobacteria</taxon>
        <taxon>Lysobacterales</taxon>
        <taxon>Rhodanobacteraceae</taxon>
        <taxon>Luteibacter</taxon>
    </lineage>
</organism>
<feature type="region of interest" description="Disordered" evidence="1">
    <location>
        <begin position="300"/>
        <end position="328"/>
    </location>
</feature>
<dbReference type="Gene3D" id="1.10.575.10">
    <property type="entry name" value="P1 Nuclease"/>
    <property type="match status" value="1"/>
</dbReference>
<dbReference type="AlphaFoldDB" id="A0A4Y5ZC96"/>
<dbReference type="Proteomes" id="UP000316093">
    <property type="component" value="Chromosome"/>
</dbReference>
<evidence type="ECO:0000313" key="2">
    <source>
        <dbReference type="EMBL" id="QDE41733.1"/>
    </source>
</evidence>
<dbReference type="SUPFAM" id="SSF48537">
    <property type="entry name" value="Phospholipase C/P1 nuclease"/>
    <property type="match status" value="1"/>
</dbReference>
<dbReference type="OrthoDB" id="267579at2"/>
<dbReference type="KEGG" id="lpy:FIV34_18340"/>
<protein>
    <submittedName>
        <fullName evidence="2">Nuclease</fullName>
    </submittedName>
</protein>
<keyword evidence="3" id="KW-1185">Reference proteome</keyword>
<accession>A0A4Y5ZC96</accession>
<dbReference type="InterPro" id="IPR008947">
    <property type="entry name" value="PLipase_C/P1_nuclease_dom_sf"/>
</dbReference>
<reference evidence="2 3" key="1">
    <citation type="submission" date="2019-06" db="EMBL/GenBank/DDBJ databases">
        <title>A complete genome sequence for Luteibacter pinisoli MAH-14.</title>
        <authorList>
            <person name="Baltrus D.A."/>
        </authorList>
    </citation>
    <scope>NUCLEOTIDE SEQUENCE [LARGE SCALE GENOMIC DNA]</scope>
    <source>
        <strain evidence="2 3">MAH-14</strain>
    </source>
</reference>
<gene>
    <name evidence="2" type="ORF">FIV34_18340</name>
</gene>
<evidence type="ECO:0000256" key="1">
    <source>
        <dbReference type="SAM" id="MobiDB-lite"/>
    </source>
</evidence>